<accession>A0A0A0D8D0</accession>
<dbReference type="OrthoDB" id="9807112at2"/>
<protein>
    <submittedName>
        <fullName evidence="7">Membrane protein</fullName>
    </submittedName>
</protein>
<dbReference type="RefSeq" id="WP_034835280.1">
    <property type="nucleotide sequence ID" value="NZ_JANX01000097.1"/>
</dbReference>
<keyword evidence="3 4" id="KW-0443">Lipid metabolism</keyword>
<evidence type="ECO:0000256" key="4">
    <source>
        <dbReference type="PROSITE-ProRule" id="PRU01161"/>
    </source>
</evidence>
<dbReference type="Gene3D" id="3.40.1090.10">
    <property type="entry name" value="Cytosolic phospholipase A2 catalytic domain"/>
    <property type="match status" value="2"/>
</dbReference>
<evidence type="ECO:0000256" key="5">
    <source>
        <dbReference type="SAM" id="MobiDB-lite"/>
    </source>
</evidence>
<gene>
    <name evidence="7" type="ORF">P409_10595</name>
</gene>
<evidence type="ECO:0000313" key="7">
    <source>
        <dbReference type="EMBL" id="KGM34379.1"/>
    </source>
</evidence>
<comment type="caution">
    <text evidence="7">The sequence shown here is derived from an EMBL/GenBank/DDBJ whole genome shotgun (WGS) entry which is preliminary data.</text>
</comment>
<dbReference type="GO" id="GO:0016042">
    <property type="term" value="P:lipid catabolic process"/>
    <property type="evidence" value="ECO:0007669"/>
    <property type="project" value="UniProtKB-UniRule"/>
</dbReference>
<dbReference type="Pfam" id="PF12536">
    <property type="entry name" value="DUF3734"/>
    <property type="match status" value="1"/>
</dbReference>
<dbReference type="CDD" id="cd07209">
    <property type="entry name" value="Pat_hypo_Ecoli_Z1214_like"/>
    <property type="match status" value="1"/>
</dbReference>
<dbReference type="InterPro" id="IPR050301">
    <property type="entry name" value="NTE"/>
</dbReference>
<dbReference type="Pfam" id="PF01734">
    <property type="entry name" value="Patatin"/>
    <property type="match status" value="1"/>
</dbReference>
<keyword evidence="1 4" id="KW-0378">Hydrolase</keyword>
<sequence>MRGVKRKQARGAPGQVERPPYDVVALVLQGGGALGAYQAGVYEGLHEAGIRPTWLAGISIGALNTAVIAGSPEAERVDRLREFWETICATPVEWPAGEGLAESLPFAFDLRSAHNAAAAMRALFQGQPGFFKPRFPPPFLSPFGGDAATSFYDTSPLRDTLLRLVDFDRLNSGETRVSVGAVNVRSGNFVYFDTAERRLGPEHFMASGALPPGFPAIEIDGEFYWDGGVVSNTPLSYVLSTEPRRDTLTFQVDLWSAKGRLPDDLMEVNSRQKDIQYSSRTRAITTYMTQMQKMRRALQRVMDRLPEEAKQEPEMKAIAELACERAYNIVHLIYQSKAYEGHSKDYEFGPDAMREHWQSGLDDIRRTLADPHRLDRPPVEDGVVTHDVHRQDR</sequence>
<organism evidence="7 8">
    <name type="scientific">Inquilinus limosus MP06</name>
    <dbReference type="NCBI Taxonomy" id="1398085"/>
    <lineage>
        <taxon>Bacteria</taxon>
        <taxon>Pseudomonadati</taxon>
        <taxon>Pseudomonadota</taxon>
        <taxon>Alphaproteobacteria</taxon>
        <taxon>Rhodospirillales</taxon>
        <taxon>Rhodospirillaceae</taxon>
        <taxon>Inquilinus</taxon>
    </lineage>
</organism>
<feature type="short sequence motif" description="GXGXXG" evidence="4">
    <location>
        <begin position="30"/>
        <end position="35"/>
    </location>
</feature>
<dbReference type="AlphaFoldDB" id="A0A0A0D8D0"/>
<dbReference type="GO" id="GO:0016787">
    <property type="term" value="F:hydrolase activity"/>
    <property type="evidence" value="ECO:0007669"/>
    <property type="project" value="UniProtKB-UniRule"/>
</dbReference>
<dbReference type="SUPFAM" id="SSF52151">
    <property type="entry name" value="FabD/lysophospholipase-like"/>
    <property type="match status" value="1"/>
</dbReference>
<evidence type="ECO:0000313" key="8">
    <source>
        <dbReference type="Proteomes" id="UP000029995"/>
    </source>
</evidence>
<feature type="region of interest" description="Disordered" evidence="5">
    <location>
        <begin position="370"/>
        <end position="393"/>
    </location>
</feature>
<keyword evidence="2 4" id="KW-0442">Lipid degradation</keyword>
<feature type="active site" description="Nucleophile" evidence="4">
    <location>
        <position position="59"/>
    </location>
</feature>
<feature type="short sequence motif" description="GXSXG" evidence="4">
    <location>
        <begin position="57"/>
        <end position="61"/>
    </location>
</feature>
<dbReference type="PANTHER" id="PTHR14226">
    <property type="entry name" value="NEUROPATHY TARGET ESTERASE/SWISS CHEESE D.MELANOGASTER"/>
    <property type="match status" value="1"/>
</dbReference>
<feature type="active site" description="Proton acceptor" evidence="4">
    <location>
        <position position="226"/>
    </location>
</feature>
<dbReference type="PANTHER" id="PTHR14226:SF57">
    <property type="entry name" value="BLR7027 PROTEIN"/>
    <property type="match status" value="1"/>
</dbReference>
<evidence type="ECO:0000256" key="1">
    <source>
        <dbReference type="ARBA" id="ARBA00022801"/>
    </source>
</evidence>
<dbReference type="PROSITE" id="PS51635">
    <property type="entry name" value="PNPLA"/>
    <property type="match status" value="1"/>
</dbReference>
<feature type="domain" description="PNPLA" evidence="6">
    <location>
        <begin position="26"/>
        <end position="239"/>
    </location>
</feature>
<feature type="short sequence motif" description="DGA/G" evidence="4">
    <location>
        <begin position="226"/>
        <end position="228"/>
    </location>
</feature>
<evidence type="ECO:0000259" key="6">
    <source>
        <dbReference type="PROSITE" id="PS51635"/>
    </source>
</evidence>
<dbReference type="Proteomes" id="UP000029995">
    <property type="component" value="Unassembled WGS sequence"/>
</dbReference>
<dbReference type="EMBL" id="JANX01000097">
    <property type="protein sequence ID" value="KGM34379.1"/>
    <property type="molecule type" value="Genomic_DNA"/>
</dbReference>
<name>A0A0A0D8D0_9PROT</name>
<dbReference type="InterPro" id="IPR002641">
    <property type="entry name" value="PNPLA_dom"/>
</dbReference>
<evidence type="ECO:0000256" key="2">
    <source>
        <dbReference type="ARBA" id="ARBA00022963"/>
    </source>
</evidence>
<dbReference type="InterPro" id="IPR016035">
    <property type="entry name" value="Acyl_Trfase/lysoPLipase"/>
</dbReference>
<reference evidence="7 8" key="1">
    <citation type="submission" date="2014-01" db="EMBL/GenBank/DDBJ databases">
        <title>Genome sequence determination for a cystic fibrosis isolate, Inquilinus limosus.</title>
        <authorList>
            <person name="Pino M."/>
            <person name="Di Conza J."/>
            <person name="Gutkind G."/>
        </authorList>
    </citation>
    <scope>NUCLEOTIDE SEQUENCE [LARGE SCALE GENOMIC DNA]</scope>
    <source>
        <strain evidence="7 8">MP06</strain>
    </source>
</reference>
<proteinExistence type="predicted"/>
<dbReference type="InterPro" id="IPR021095">
    <property type="entry name" value="DUF3734"/>
</dbReference>
<evidence type="ECO:0000256" key="3">
    <source>
        <dbReference type="ARBA" id="ARBA00023098"/>
    </source>
</evidence>